<sequence>MPMKHSGFSLKIIPCQASEVSVGESWTQLLQRSRRQHQCSKLQ</sequence>
<protein>
    <submittedName>
        <fullName evidence="1">Uncharacterized protein</fullName>
    </submittedName>
</protein>
<proteinExistence type="predicted"/>
<name>A0A8T0IJM1_CERPU</name>
<organism evidence="1 2">
    <name type="scientific">Ceratodon purpureus</name>
    <name type="common">Fire moss</name>
    <name type="synonym">Dicranum purpureum</name>
    <dbReference type="NCBI Taxonomy" id="3225"/>
    <lineage>
        <taxon>Eukaryota</taxon>
        <taxon>Viridiplantae</taxon>
        <taxon>Streptophyta</taxon>
        <taxon>Embryophyta</taxon>
        <taxon>Bryophyta</taxon>
        <taxon>Bryophytina</taxon>
        <taxon>Bryopsida</taxon>
        <taxon>Dicranidae</taxon>
        <taxon>Pseudoditrichales</taxon>
        <taxon>Ditrichaceae</taxon>
        <taxon>Ceratodon</taxon>
    </lineage>
</organism>
<dbReference type="EMBL" id="CM026423">
    <property type="protein sequence ID" value="KAG0582653.1"/>
    <property type="molecule type" value="Genomic_DNA"/>
</dbReference>
<dbReference type="Proteomes" id="UP000822688">
    <property type="component" value="Chromosome 3"/>
</dbReference>
<dbReference type="AlphaFoldDB" id="A0A8T0IJM1"/>
<comment type="caution">
    <text evidence="1">The sequence shown here is derived from an EMBL/GenBank/DDBJ whole genome shotgun (WGS) entry which is preliminary data.</text>
</comment>
<reference evidence="1" key="1">
    <citation type="submission" date="2020-06" db="EMBL/GenBank/DDBJ databases">
        <title>WGS assembly of Ceratodon purpureus strain R40.</title>
        <authorList>
            <person name="Carey S.B."/>
            <person name="Jenkins J."/>
            <person name="Shu S."/>
            <person name="Lovell J.T."/>
            <person name="Sreedasyam A."/>
            <person name="Maumus F."/>
            <person name="Tiley G.P."/>
            <person name="Fernandez-Pozo N."/>
            <person name="Barry K."/>
            <person name="Chen C."/>
            <person name="Wang M."/>
            <person name="Lipzen A."/>
            <person name="Daum C."/>
            <person name="Saski C.A."/>
            <person name="Payton A.C."/>
            <person name="Mcbreen J.C."/>
            <person name="Conrad R.E."/>
            <person name="Kollar L.M."/>
            <person name="Olsson S."/>
            <person name="Huttunen S."/>
            <person name="Landis J.B."/>
            <person name="Wickett N.J."/>
            <person name="Johnson M.G."/>
            <person name="Rensing S.A."/>
            <person name="Grimwood J."/>
            <person name="Schmutz J."/>
            <person name="Mcdaniel S.F."/>
        </authorList>
    </citation>
    <scope>NUCLEOTIDE SEQUENCE</scope>
    <source>
        <strain evidence="1">R40</strain>
    </source>
</reference>
<keyword evidence="2" id="KW-1185">Reference proteome</keyword>
<accession>A0A8T0IJM1</accession>
<evidence type="ECO:0000313" key="1">
    <source>
        <dbReference type="EMBL" id="KAG0582653.1"/>
    </source>
</evidence>
<gene>
    <name evidence="1" type="ORF">KC19_3G075400</name>
</gene>
<evidence type="ECO:0000313" key="2">
    <source>
        <dbReference type="Proteomes" id="UP000822688"/>
    </source>
</evidence>